<feature type="compositionally biased region" description="Low complexity" evidence="1">
    <location>
        <begin position="17"/>
        <end position="37"/>
    </location>
</feature>
<feature type="region of interest" description="Disordered" evidence="1">
    <location>
        <begin position="65"/>
        <end position="133"/>
    </location>
</feature>
<feature type="compositionally biased region" description="Basic and acidic residues" evidence="1">
    <location>
        <begin position="65"/>
        <end position="95"/>
    </location>
</feature>
<evidence type="ECO:0000256" key="1">
    <source>
        <dbReference type="SAM" id="MobiDB-lite"/>
    </source>
</evidence>
<evidence type="ECO:0000313" key="3">
    <source>
        <dbReference type="WBParaSite" id="Csp11.Scaffold629.g15482.t1"/>
    </source>
</evidence>
<dbReference type="Proteomes" id="UP000095282">
    <property type="component" value="Unplaced"/>
</dbReference>
<organism evidence="2 3">
    <name type="scientific">Caenorhabditis tropicalis</name>
    <dbReference type="NCBI Taxonomy" id="1561998"/>
    <lineage>
        <taxon>Eukaryota</taxon>
        <taxon>Metazoa</taxon>
        <taxon>Ecdysozoa</taxon>
        <taxon>Nematoda</taxon>
        <taxon>Chromadorea</taxon>
        <taxon>Rhabditida</taxon>
        <taxon>Rhabditina</taxon>
        <taxon>Rhabditomorpha</taxon>
        <taxon>Rhabditoidea</taxon>
        <taxon>Rhabditidae</taxon>
        <taxon>Peloderinae</taxon>
        <taxon>Caenorhabditis</taxon>
    </lineage>
</organism>
<feature type="compositionally biased region" description="Basic and acidic residues" evidence="1">
    <location>
        <begin position="110"/>
        <end position="128"/>
    </location>
</feature>
<protein>
    <submittedName>
        <fullName evidence="3">Ovule protein</fullName>
    </submittedName>
</protein>
<dbReference type="STRING" id="1561998.A0A1I7U6Y4"/>
<reference evidence="3" key="1">
    <citation type="submission" date="2016-11" db="UniProtKB">
        <authorList>
            <consortium name="WormBaseParasite"/>
        </authorList>
    </citation>
    <scope>IDENTIFICATION</scope>
</reference>
<keyword evidence="2" id="KW-1185">Reference proteome</keyword>
<proteinExistence type="predicted"/>
<name>A0A1I7U6Y4_9PELO</name>
<accession>A0A1I7U6Y4</accession>
<dbReference type="WBParaSite" id="Csp11.Scaffold629.g15482.t1">
    <property type="protein sequence ID" value="Csp11.Scaffold629.g15482.t1"/>
    <property type="gene ID" value="Csp11.Scaffold629.g15482"/>
</dbReference>
<sequence length="154" mass="18118">MRDDDLRPKSNQRYRNDSMNSTQSDSDSQSDASSTNSLEKAYTFEEMYQSLQNLALLDWSEEMEKDCAMQKEMEEKEQRLPRSDGRNLDEWDRESPVNSENTQRRRQKCQKVEKPRRYHGEHDDRDENTTGYTVQSLKVSGRLAGRITTIAEKI</sequence>
<dbReference type="AlphaFoldDB" id="A0A1I7U6Y4"/>
<evidence type="ECO:0000313" key="2">
    <source>
        <dbReference type="Proteomes" id="UP000095282"/>
    </source>
</evidence>
<feature type="region of interest" description="Disordered" evidence="1">
    <location>
        <begin position="1"/>
        <end position="38"/>
    </location>
</feature>